<dbReference type="EMBL" id="LXEY01000007">
    <property type="protein sequence ID" value="OAV62917.1"/>
    <property type="molecule type" value="Genomic_DNA"/>
</dbReference>
<dbReference type="Pfam" id="PF06114">
    <property type="entry name" value="Peptidase_M78"/>
    <property type="match status" value="1"/>
</dbReference>
<dbReference type="PANTHER" id="PTHR43236">
    <property type="entry name" value="ANTITOXIN HIGA1"/>
    <property type="match status" value="1"/>
</dbReference>
<dbReference type="InterPro" id="IPR010982">
    <property type="entry name" value="Lambda_DNA-bd_dom_sf"/>
</dbReference>
<evidence type="ECO:0000313" key="3">
    <source>
        <dbReference type="EMBL" id="OAV62917.1"/>
    </source>
</evidence>
<feature type="domain" description="HTH cro/C1-type" evidence="2">
    <location>
        <begin position="13"/>
        <end position="67"/>
    </location>
</feature>
<dbReference type="GO" id="GO:0003677">
    <property type="term" value="F:DNA binding"/>
    <property type="evidence" value="ECO:0007669"/>
    <property type="project" value="InterPro"/>
</dbReference>
<dbReference type="InterPro" id="IPR052345">
    <property type="entry name" value="Rad_response_metalloprotease"/>
</dbReference>
<comment type="similarity">
    <text evidence="1">Belongs to the short-chain fatty acyl-CoA assimilation regulator (ScfR) family.</text>
</comment>
<proteinExistence type="inferred from homology"/>
<dbReference type="Pfam" id="PF01381">
    <property type="entry name" value="HTH_3"/>
    <property type="match status" value="1"/>
</dbReference>
<comment type="caution">
    <text evidence="3">The sequence shown here is derived from an EMBL/GenBank/DDBJ whole genome shotgun (WGS) entry which is preliminary data.</text>
</comment>
<dbReference type="CDD" id="cd00093">
    <property type="entry name" value="HTH_XRE"/>
    <property type="match status" value="1"/>
</dbReference>
<dbReference type="SMART" id="SM00530">
    <property type="entry name" value="HTH_XRE"/>
    <property type="match status" value="1"/>
</dbReference>
<dbReference type="PANTHER" id="PTHR43236:SF1">
    <property type="entry name" value="BLL7220 PROTEIN"/>
    <property type="match status" value="1"/>
</dbReference>
<reference evidence="3 4" key="1">
    <citation type="submission" date="2016-04" db="EMBL/GenBank/DDBJ databases">
        <title>First whole genome shotgun sequence of the bacterium Enteractinococcus sp. strain UASWS1574.</title>
        <authorList>
            <person name="Crovadore J."/>
            <person name="Chablais R."/>
            <person name="Lefort F."/>
        </authorList>
    </citation>
    <scope>NUCLEOTIDE SEQUENCE [LARGE SCALE GENOMIC DNA]</scope>
    <source>
        <strain evidence="3 4">UASWS1574</strain>
    </source>
</reference>
<dbReference type="Gene3D" id="1.10.260.40">
    <property type="entry name" value="lambda repressor-like DNA-binding domains"/>
    <property type="match status" value="1"/>
</dbReference>
<accession>A0A1B7M2T2</accession>
<dbReference type="Gene3D" id="1.10.10.2910">
    <property type="match status" value="1"/>
</dbReference>
<dbReference type="AlphaFoldDB" id="A0A1B7M2T2"/>
<keyword evidence="4" id="KW-1185">Reference proteome</keyword>
<evidence type="ECO:0000259" key="2">
    <source>
        <dbReference type="PROSITE" id="PS50943"/>
    </source>
</evidence>
<evidence type="ECO:0000313" key="4">
    <source>
        <dbReference type="Proteomes" id="UP000078292"/>
    </source>
</evidence>
<protein>
    <submittedName>
        <fullName evidence="3">Peptidase</fullName>
    </submittedName>
</protein>
<name>A0A1B7M2T2_9MICC</name>
<dbReference type="InterPro" id="IPR001387">
    <property type="entry name" value="Cro/C1-type_HTH"/>
</dbReference>
<sequence>MDAIVEKFDPARLRQARVLSTRTKSEVAKLVGVSAAAIGQYEAGVAKPRPDVLVSLARAVLVEPAFFATGRPLYPIDTGAAHFRSLRSVRASDRDKALATAEQVWELAHALESAVHFPTVNLPKFEEGMHPAAAAKILRQIWQIPDGPVPHLVATMEANGIIVFVLEEGAIDRVDAFSTVASERPFVISTPRRSNNVYRHRFTCAHELGHLVLHDEAVPGDRKQEREADEFAAALLTPAEDIQPLLPARLELPKLDRIGRDWGVSIDSLMKRMYELRMTSDTSMRRAYQKLNSDPSWRADEPWFMYEGESPSLLQQALKIYEDSGKSASDLAEQLKWRTNRIRELLGVRDTRPELSVVK</sequence>
<dbReference type="InterPro" id="IPR010359">
    <property type="entry name" value="IrrE_HExxH"/>
</dbReference>
<dbReference type="Proteomes" id="UP000078292">
    <property type="component" value="Unassembled WGS sequence"/>
</dbReference>
<dbReference type="STRING" id="1837282.A6F49_04340"/>
<evidence type="ECO:0000256" key="1">
    <source>
        <dbReference type="ARBA" id="ARBA00007227"/>
    </source>
</evidence>
<organism evidence="3 4">
    <name type="scientific">Enteractinococcus helveticum</name>
    <dbReference type="NCBI Taxonomy" id="1837282"/>
    <lineage>
        <taxon>Bacteria</taxon>
        <taxon>Bacillati</taxon>
        <taxon>Actinomycetota</taxon>
        <taxon>Actinomycetes</taxon>
        <taxon>Micrococcales</taxon>
        <taxon>Micrococcaceae</taxon>
    </lineage>
</organism>
<dbReference type="PROSITE" id="PS50943">
    <property type="entry name" value="HTH_CROC1"/>
    <property type="match status" value="1"/>
</dbReference>
<gene>
    <name evidence="3" type="ORF">A6F49_04340</name>
</gene>
<dbReference type="SUPFAM" id="SSF47413">
    <property type="entry name" value="lambda repressor-like DNA-binding domains"/>
    <property type="match status" value="1"/>
</dbReference>